<feature type="domain" description="CCHC-type" evidence="2">
    <location>
        <begin position="130"/>
        <end position="145"/>
    </location>
</feature>
<dbReference type="GO" id="GO:0008270">
    <property type="term" value="F:zinc ion binding"/>
    <property type="evidence" value="ECO:0007669"/>
    <property type="project" value="UniProtKB-KW"/>
</dbReference>
<proteinExistence type="predicted"/>
<evidence type="ECO:0000313" key="3">
    <source>
        <dbReference type="EMBL" id="KAF3946921.1"/>
    </source>
</evidence>
<dbReference type="Pfam" id="PF14392">
    <property type="entry name" value="zf-CCHC_4"/>
    <property type="match status" value="1"/>
</dbReference>
<dbReference type="PROSITE" id="PS50158">
    <property type="entry name" value="ZF_CCHC"/>
    <property type="match status" value="1"/>
</dbReference>
<comment type="caution">
    <text evidence="3">The sequence shown here is derived from an EMBL/GenBank/DDBJ whole genome shotgun (WGS) entry which is preliminary data.</text>
</comment>
<dbReference type="GO" id="GO:0003676">
    <property type="term" value="F:nucleic acid binding"/>
    <property type="evidence" value="ECO:0007669"/>
    <property type="project" value="InterPro"/>
</dbReference>
<dbReference type="InterPro" id="IPR040256">
    <property type="entry name" value="At4g02000-like"/>
</dbReference>
<keyword evidence="4" id="KW-1185">Reference proteome</keyword>
<dbReference type="AlphaFoldDB" id="A0A8J4QJ78"/>
<dbReference type="InterPro" id="IPR001878">
    <property type="entry name" value="Znf_CCHC"/>
</dbReference>
<keyword evidence="1" id="KW-0863">Zinc-finger</keyword>
<reference evidence="3" key="1">
    <citation type="submission" date="2020-03" db="EMBL/GenBank/DDBJ databases">
        <title>Castanea mollissima Vanexum genome sequencing.</title>
        <authorList>
            <person name="Staton M."/>
        </authorList>
    </citation>
    <scope>NUCLEOTIDE SEQUENCE</scope>
    <source>
        <tissue evidence="3">Leaf</tissue>
    </source>
</reference>
<evidence type="ECO:0000313" key="4">
    <source>
        <dbReference type="Proteomes" id="UP000737018"/>
    </source>
</evidence>
<dbReference type="InterPro" id="IPR025836">
    <property type="entry name" value="Zn_knuckle_CX2CX4HX4C"/>
</dbReference>
<keyword evidence="1" id="KW-0862">Zinc</keyword>
<protein>
    <recommendedName>
        <fullName evidence="2">CCHC-type domain-containing protein</fullName>
    </recommendedName>
</protein>
<dbReference type="Proteomes" id="UP000737018">
    <property type="component" value="Unassembled WGS sequence"/>
</dbReference>
<keyword evidence="1" id="KW-0479">Metal-binding</keyword>
<gene>
    <name evidence="3" type="ORF">CMV_026869</name>
</gene>
<evidence type="ECO:0000259" key="2">
    <source>
        <dbReference type="PROSITE" id="PS50158"/>
    </source>
</evidence>
<dbReference type="PANTHER" id="PTHR31286:SF167">
    <property type="entry name" value="OS09G0268800 PROTEIN"/>
    <property type="match status" value="1"/>
</dbReference>
<dbReference type="OrthoDB" id="1739838at2759"/>
<accession>A0A8J4QJ78</accession>
<dbReference type="PANTHER" id="PTHR31286">
    <property type="entry name" value="GLYCINE-RICH CELL WALL STRUCTURAL PROTEIN 1.8-LIKE"/>
    <property type="match status" value="1"/>
</dbReference>
<name>A0A8J4QJ78_9ROSI</name>
<organism evidence="3 4">
    <name type="scientific">Castanea mollissima</name>
    <name type="common">Chinese chestnut</name>
    <dbReference type="NCBI Taxonomy" id="60419"/>
    <lineage>
        <taxon>Eukaryota</taxon>
        <taxon>Viridiplantae</taxon>
        <taxon>Streptophyta</taxon>
        <taxon>Embryophyta</taxon>
        <taxon>Tracheophyta</taxon>
        <taxon>Spermatophyta</taxon>
        <taxon>Magnoliopsida</taxon>
        <taxon>eudicotyledons</taxon>
        <taxon>Gunneridae</taxon>
        <taxon>Pentapetalae</taxon>
        <taxon>rosids</taxon>
        <taxon>fabids</taxon>
        <taxon>Fagales</taxon>
        <taxon>Fagaceae</taxon>
        <taxon>Castanea</taxon>
    </lineage>
</organism>
<sequence length="422" mass="47680">MFSFKHEANVRRAWDRRPWTVKGEHLILKRFCSDISVSEVDFSTTEFWIQIHGLPLNRRSKENVLKIGSIAGKALDTNLVGPGSGILSKCVRVRVEMDISCPLVPGFPLERDHLPVLWIPFKFEKLGNFCFGCGMLGHDHRNCQDKGVQVLLSEGVNFGFFGKWLRADNDEFQPGKDCLCVNVLREKYKIRNNWLTHSYSGHASPFWKSLLGIKHLFSKAACILLGNGDSIRIWSDPWIPDLPGFIPSPKVDANPDLALVVSQLLSSDHSRWDIPKLNYFFEEPVVDLIMKIPIPLYQTEDSWSWIVTNSGSFSVKSAYWLCRAAATPSNIDAIRGQIWKTKLHERHRMHLWRIAANVLPSKEVWIPPSRLDIKINVDAAVGPRFSAIAAVLLSNLAMPPPWRIKSLCADLSFGSSSLSSII</sequence>
<dbReference type="EMBL" id="JRKL02008416">
    <property type="protein sequence ID" value="KAF3946921.1"/>
    <property type="molecule type" value="Genomic_DNA"/>
</dbReference>
<evidence type="ECO:0000256" key="1">
    <source>
        <dbReference type="PROSITE-ProRule" id="PRU00047"/>
    </source>
</evidence>